<dbReference type="OrthoDB" id="3527985at2"/>
<dbReference type="EC" id="3.6.1.9" evidence="3"/>
<dbReference type="KEGG" id="ccho:CCHOA_02335"/>
<dbReference type="InterPro" id="IPR003697">
    <property type="entry name" value="Maf-like"/>
</dbReference>
<protein>
    <recommendedName>
        <fullName evidence="3">Nucleoside triphosphate pyrophosphatase</fullName>
        <ecNumber evidence="3">3.6.1.9</ecNumber>
    </recommendedName>
    <alternativeName>
        <fullName evidence="3">Nucleotide pyrophosphatase</fullName>
        <shortName evidence="3">Nucleotide PPase</shortName>
    </alternativeName>
</protein>
<dbReference type="Gene3D" id="3.90.950.10">
    <property type="match status" value="1"/>
</dbReference>
<proteinExistence type="inferred from homology"/>
<dbReference type="CDD" id="cd00555">
    <property type="entry name" value="Maf"/>
    <property type="match status" value="1"/>
</dbReference>
<keyword evidence="3" id="KW-0546">Nucleotide metabolism</keyword>
<evidence type="ECO:0000313" key="5">
    <source>
        <dbReference type="Proteomes" id="UP000269019"/>
    </source>
</evidence>
<dbReference type="SUPFAM" id="SSF52972">
    <property type="entry name" value="ITPase-like"/>
    <property type="match status" value="1"/>
</dbReference>
<evidence type="ECO:0000256" key="3">
    <source>
        <dbReference type="HAMAP-Rule" id="MF_00528"/>
    </source>
</evidence>
<dbReference type="GO" id="GO:0047429">
    <property type="term" value="F:nucleoside triphosphate diphosphatase activity"/>
    <property type="evidence" value="ECO:0007669"/>
    <property type="project" value="UniProtKB-EC"/>
</dbReference>
<comment type="function">
    <text evidence="3">Nucleoside triphosphate pyrophosphatase. May have a dual role in cell division arrest and in preventing the incorporation of modified nucleotides into cellular nucleic acids.</text>
</comment>
<feature type="active site" description="Proton acceptor" evidence="3">
    <location>
        <position position="72"/>
    </location>
</feature>
<evidence type="ECO:0000256" key="1">
    <source>
        <dbReference type="ARBA" id="ARBA00001968"/>
    </source>
</evidence>
<dbReference type="PANTHER" id="PTHR43213:SF5">
    <property type="entry name" value="BIFUNCTIONAL DTTP_UTP PYROPHOSPHATASE_METHYLTRANSFERASE PROTEIN-RELATED"/>
    <property type="match status" value="1"/>
</dbReference>
<keyword evidence="3" id="KW-0963">Cytoplasm</keyword>
<dbReference type="Proteomes" id="UP000269019">
    <property type="component" value="Chromosome"/>
</dbReference>
<comment type="cofactor">
    <cofactor evidence="1 3">
        <name>a divalent metal cation</name>
        <dbReference type="ChEBI" id="CHEBI:60240"/>
    </cofactor>
</comment>
<comment type="subcellular location">
    <subcellularLocation>
        <location evidence="3">Cytoplasm</location>
    </subcellularLocation>
</comment>
<sequence length="203" mass="21709">MRLVLASTSPSRKALLESAGANPVIVPPQVDEDALLATLSDLLPAQVVEALAEAKLASVADDYPDDVVIACDSMLLIDGELQGKPLTYEETVKRWQFQRGRKADLLSGHCIRTPDGTTKTFTSRTQIHFGQVSDADIKRYAASGEPLNSAGAFTLEAMGGWFIDQIIGDYAGALGLSLQLIRQALYAAGYSVADFLPPATPDK</sequence>
<dbReference type="GO" id="GO:0009117">
    <property type="term" value="P:nucleotide metabolic process"/>
    <property type="evidence" value="ECO:0007669"/>
    <property type="project" value="UniProtKB-KW"/>
</dbReference>
<dbReference type="AlphaFoldDB" id="A0A3G6JAA1"/>
<dbReference type="EMBL" id="CP033896">
    <property type="protein sequence ID" value="AZA12884.1"/>
    <property type="molecule type" value="Genomic_DNA"/>
</dbReference>
<accession>A0A3G6JAA1</accession>
<comment type="catalytic activity">
    <reaction evidence="3">
        <text>a 2'-deoxyribonucleoside 5'-triphosphate + H2O = a 2'-deoxyribonucleoside 5'-phosphate + diphosphate + H(+)</text>
        <dbReference type="Rhea" id="RHEA:44644"/>
        <dbReference type="ChEBI" id="CHEBI:15377"/>
        <dbReference type="ChEBI" id="CHEBI:15378"/>
        <dbReference type="ChEBI" id="CHEBI:33019"/>
        <dbReference type="ChEBI" id="CHEBI:61560"/>
        <dbReference type="ChEBI" id="CHEBI:65317"/>
        <dbReference type="EC" id="3.6.1.9"/>
    </reaction>
</comment>
<dbReference type="Pfam" id="PF02545">
    <property type="entry name" value="Maf"/>
    <property type="match status" value="1"/>
</dbReference>
<dbReference type="PIRSF" id="PIRSF006305">
    <property type="entry name" value="Maf"/>
    <property type="match status" value="1"/>
</dbReference>
<reference evidence="4 5" key="1">
    <citation type="submission" date="2018-11" db="EMBL/GenBank/DDBJ databases">
        <authorList>
            <person name="Kleinhagauer T."/>
            <person name="Glaeser S.P."/>
            <person name="Spergser J."/>
            <person name="Ruckert C."/>
            <person name="Kaempfer P."/>
            <person name="Busse H.-J."/>
        </authorList>
    </citation>
    <scope>NUCLEOTIDE SEQUENCE [LARGE SCALE GENOMIC DNA]</scope>
    <source>
        <strain evidence="4 5">200CH</strain>
    </source>
</reference>
<dbReference type="NCBIfam" id="TIGR00172">
    <property type="entry name" value="maf"/>
    <property type="match status" value="1"/>
</dbReference>
<dbReference type="PANTHER" id="PTHR43213">
    <property type="entry name" value="BIFUNCTIONAL DTTP/UTP PYROPHOSPHATASE/METHYLTRANSFERASE PROTEIN-RELATED"/>
    <property type="match status" value="1"/>
</dbReference>
<dbReference type="InterPro" id="IPR029001">
    <property type="entry name" value="ITPase-like_fam"/>
</dbReference>
<keyword evidence="2 3" id="KW-0378">Hydrolase</keyword>
<evidence type="ECO:0000313" key="4">
    <source>
        <dbReference type="EMBL" id="AZA12884.1"/>
    </source>
</evidence>
<comment type="similarity">
    <text evidence="3">Belongs to the Maf family.</text>
</comment>
<name>A0A3G6JAA1_9CORY</name>
<organism evidence="4 5">
    <name type="scientific">Corynebacterium choanae</name>
    <dbReference type="NCBI Taxonomy" id="1862358"/>
    <lineage>
        <taxon>Bacteria</taxon>
        <taxon>Bacillati</taxon>
        <taxon>Actinomycetota</taxon>
        <taxon>Actinomycetes</taxon>
        <taxon>Mycobacteriales</taxon>
        <taxon>Corynebacteriaceae</taxon>
        <taxon>Corynebacterium</taxon>
    </lineage>
</organism>
<keyword evidence="5" id="KW-1185">Reference proteome</keyword>
<comment type="catalytic activity">
    <reaction evidence="3">
        <text>a ribonucleoside 5'-triphosphate + H2O = a ribonucleoside 5'-phosphate + diphosphate + H(+)</text>
        <dbReference type="Rhea" id="RHEA:23996"/>
        <dbReference type="ChEBI" id="CHEBI:15377"/>
        <dbReference type="ChEBI" id="CHEBI:15378"/>
        <dbReference type="ChEBI" id="CHEBI:33019"/>
        <dbReference type="ChEBI" id="CHEBI:58043"/>
        <dbReference type="ChEBI" id="CHEBI:61557"/>
        <dbReference type="EC" id="3.6.1.9"/>
    </reaction>
</comment>
<comment type="caution">
    <text evidence="3">Lacks conserved residue(s) required for the propagation of feature annotation.</text>
</comment>
<evidence type="ECO:0000256" key="2">
    <source>
        <dbReference type="ARBA" id="ARBA00022801"/>
    </source>
</evidence>
<dbReference type="RefSeq" id="WP_123926257.1">
    <property type="nucleotide sequence ID" value="NZ_CP033896.1"/>
</dbReference>
<gene>
    <name evidence="4" type="primary">maf</name>
    <name evidence="4" type="ORF">CCHOA_02335</name>
</gene>
<dbReference type="HAMAP" id="MF_00528">
    <property type="entry name" value="Maf"/>
    <property type="match status" value="1"/>
</dbReference>
<dbReference type="GO" id="GO:0005737">
    <property type="term" value="C:cytoplasm"/>
    <property type="evidence" value="ECO:0007669"/>
    <property type="project" value="UniProtKB-SubCell"/>
</dbReference>